<reference evidence="1 2" key="1">
    <citation type="submission" date="2015-07" db="EMBL/GenBank/DDBJ databases">
        <title>Comparative genomics of the Sigatoka disease complex on banana suggests a link between parallel evolutionary changes in Pseudocercospora fijiensis and Pseudocercospora eumusae and increased virulence on the banana host.</title>
        <authorList>
            <person name="Chang T.-C."/>
            <person name="Salvucci A."/>
            <person name="Crous P.W."/>
            <person name="Stergiopoulos I."/>
        </authorList>
    </citation>
    <scope>NUCLEOTIDE SEQUENCE [LARGE SCALE GENOMIC DNA]</scope>
    <source>
        <strain evidence="1 2">CBS 114824</strain>
    </source>
</reference>
<accession>A0A139HPM3</accession>
<dbReference type="AlphaFoldDB" id="A0A139HPM3"/>
<protein>
    <recommendedName>
        <fullName evidence="3">IBR domain-containing protein</fullName>
    </recommendedName>
</protein>
<proteinExistence type="predicted"/>
<gene>
    <name evidence="1" type="ORF">AC578_7929</name>
</gene>
<evidence type="ECO:0000313" key="1">
    <source>
        <dbReference type="EMBL" id="KXT04343.1"/>
    </source>
</evidence>
<dbReference type="Proteomes" id="UP000070133">
    <property type="component" value="Unassembled WGS sequence"/>
</dbReference>
<sequence>MGRCNLDPSDYGILLPREFLISFKKKQYEYQTPVKARLYCRAVDRDTRQICGVFVGRRKAETPFQLTCSACGGKACSKCAGILGSSGKHVCETDSEVNPLLAYCVARTISSVRTNRAKSRSRCGKVAIASDVYYVGQNSAFYAENLPLQIASTGSLGEAALALVELVQPAPSMTHLRNKHIGVLQRIRLQARRVYFSWEGRNLLEG</sequence>
<dbReference type="OrthoDB" id="10009520at2759"/>
<evidence type="ECO:0008006" key="3">
    <source>
        <dbReference type="Google" id="ProtNLM"/>
    </source>
</evidence>
<comment type="caution">
    <text evidence="1">The sequence shown here is derived from an EMBL/GenBank/DDBJ whole genome shotgun (WGS) entry which is preliminary data.</text>
</comment>
<name>A0A139HPM3_9PEZI</name>
<dbReference type="EMBL" id="LFZN01000022">
    <property type="protein sequence ID" value="KXT04343.1"/>
    <property type="molecule type" value="Genomic_DNA"/>
</dbReference>
<evidence type="ECO:0000313" key="2">
    <source>
        <dbReference type="Proteomes" id="UP000070133"/>
    </source>
</evidence>
<organism evidence="1 2">
    <name type="scientific">Pseudocercospora eumusae</name>
    <dbReference type="NCBI Taxonomy" id="321146"/>
    <lineage>
        <taxon>Eukaryota</taxon>
        <taxon>Fungi</taxon>
        <taxon>Dikarya</taxon>
        <taxon>Ascomycota</taxon>
        <taxon>Pezizomycotina</taxon>
        <taxon>Dothideomycetes</taxon>
        <taxon>Dothideomycetidae</taxon>
        <taxon>Mycosphaerellales</taxon>
        <taxon>Mycosphaerellaceae</taxon>
        <taxon>Pseudocercospora</taxon>
    </lineage>
</organism>
<keyword evidence="2" id="KW-1185">Reference proteome</keyword>